<accession>A0A6I1MLI7</accession>
<proteinExistence type="inferred from homology"/>
<name>A0A6I1MLI7_9CLOT</name>
<dbReference type="PANTHER" id="PTHR40066:SF1">
    <property type="entry name" value="UPF0473 PROTEIN CBO2561_CLC_2432"/>
    <property type="match status" value="1"/>
</dbReference>
<keyword evidence="4" id="KW-1185">Reference proteome</keyword>
<evidence type="ECO:0000256" key="1">
    <source>
        <dbReference type="ARBA" id="ARBA00008439"/>
    </source>
</evidence>
<dbReference type="HAMAP" id="MF_01448">
    <property type="entry name" value="UPF0473"/>
    <property type="match status" value="1"/>
</dbReference>
<dbReference type="AlphaFoldDB" id="A0A6I1MLI7"/>
<organism evidence="3 4">
    <name type="scientific">Clostridium tarantellae</name>
    <dbReference type="NCBI Taxonomy" id="39493"/>
    <lineage>
        <taxon>Bacteria</taxon>
        <taxon>Bacillati</taxon>
        <taxon>Bacillota</taxon>
        <taxon>Clostridia</taxon>
        <taxon>Eubacteriales</taxon>
        <taxon>Clostridiaceae</taxon>
        <taxon>Clostridium</taxon>
    </lineage>
</organism>
<dbReference type="InterPro" id="IPR009711">
    <property type="entry name" value="UPF0473"/>
</dbReference>
<comment type="similarity">
    <text evidence="1 2">Belongs to the UPF0473 family.</text>
</comment>
<evidence type="ECO:0000313" key="4">
    <source>
        <dbReference type="Proteomes" id="UP000430345"/>
    </source>
</evidence>
<gene>
    <name evidence="3" type="ORF">GBZ86_04920</name>
</gene>
<evidence type="ECO:0000313" key="3">
    <source>
        <dbReference type="EMBL" id="MPQ43102.1"/>
    </source>
</evidence>
<dbReference type="NCBIfam" id="NF010220">
    <property type="entry name" value="PRK13678.2-3"/>
    <property type="match status" value="1"/>
</dbReference>
<protein>
    <recommendedName>
        <fullName evidence="2">UPF0473 protein GBZ86_04920</fullName>
    </recommendedName>
</protein>
<sequence>MNDDLKNIVLMDEEGVETEFTVVTKLDMEENEYFLLSPIGEDDVVIAMKVVVDEDGNEILAPVESDFELEMIEEAYATLFAEEE</sequence>
<dbReference type="Proteomes" id="UP000430345">
    <property type="component" value="Unassembled WGS sequence"/>
</dbReference>
<reference evidence="3 4" key="1">
    <citation type="submission" date="2019-10" db="EMBL/GenBank/DDBJ databases">
        <title>The Genome Sequence of Clostridium tarantellae Isolated from Fish Brain.</title>
        <authorList>
            <person name="Bano L."/>
            <person name="Kiel M."/>
            <person name="Sales G."/>
            <person name="Doxey A.C."/>
            <person name="Mansfield M.J."/>
            <person name="Schiavone M."/>
            <person name="Rossetto O."/>
            <person name="Pirazzini M."/>
            <person name="Dobrindt U."/>
            <person name="Montecucco C."/>
        </authorList>
    </citation>
    <scope>NUCLEOTIDE SEQUENCE [LARGE SCALE GENOMIC DNA]</scope>
    <source>
        <strain evidence="3 4">DSM 3997</strain>
    </source>
</reference>
<dbReference type="RefSeq" id="WP_152888317.1">
    <property type="nucleotide sequence ID" value="NZ_WHJC01000039.1"/>
</dbReference>
<dbReference type="PANTHER" id="PTHR40066">
    <property type="entry name" value="UPF0473 PROTEIN CBO2561/CLC_2432"/>
    <property type="match status" value="1"/>
</dbReference>
<comment type="caution">
    <text evidence="3">The sequence shown here is derived from an EMBL/GenBank/DDBJ whole genome shotgun (WGS) entry which is preliminary data.</text>
</comment>
<evidence type="ECO:0000256" key="2">
    <source>
        <dbReference type="HAMAP-Rule" id="MF_01448"/>
    </source>
</evidence>
<dbReference type="Pfam" id="PF06949">
    <property type="entry name" value="DUF1292"/>
    <property type="match status" value="1"/>
</dbReference>
<dbReference type="EMBL" id="WHJC01000039">
    <property type="protein sequence ID" value="MPQ43102.1"/>
    <property type="molecule type" value="Genomic_DNA"/>
</dbReference>
<dbReference type="OrthoDB" id="9811971at2"/>